<dbReference type="Pfam" id="PF12005">
    <property type="entry name" value="DUF3499"/>
    <property type="match status" value="1"/>
</dbReference>
<evidence type="ECO:0000313" key="3">
    <source>
        <dbReference type="Proteomes" id="UP000198122"/>
    </source>
</evidence>
<feature type="region of interest" description="Disordered" evidence="1">
    <location>
        <begin position="94"/>
        <end position="139"/>
    </location>
</feature>
<evidence type="ECO:0000313" key="2">
    <source>
        <dbReference type="EMBL" id="SNC71464.1"/>
    </source>
</evidence>
<dbReference type="AlphaFoldDB" id="A0A212U006"/>
<feature type="compositionally biased region" description="Basic and acidic residues" evidence="1">
    <location>
        <begin position="123"/>
        <end position="139"/>
    </location>
</feature>
<organism evidence="2 3">
    <name type="scientific">Kytococcus aerolatus</name>
    <dbReference type="NCBI Taxonomy" id="592308"/>
    <lineage>
        <taxon>Bacteria</taxon>
        <taxon>Bacillati</taxon>
        <taxon>Actinomycetota</taxon>
        <taxon>Actinomycetes</taxon>
        <taxon>Micrococcales</taxon>
        <taxon>Kytococcaceae</taxon>
        <taxon>Kytococcus</taxon>
    </lineage>
</organism>
<gene>
    <name evidence="2" type="ORF">SAMN05445756_1500</name>
</gene>
<keyword evidence="3" id="KW-1185">Reference proteome</keyword>
<protein>
    <recommendedName>
        <fullName evidence="4">DUF3499 domain-containing protein</fullName>
    </recommendedName>
</protein>
<sequence>MSLPSSRPRLCSKIGCSRGAASTLTYVYSEQAVVVGPLAREADPHGYDLCAEHTDRLTPPRGWALLRLDIDLTDPTGSVRDIGALAEVVRDRRATVEAAPGSESAGEPAADGAQGSAHGHLRLVHDRDDAPREERSSGH</sequence>
<name>A0A212U006_9MICO</name>
<dbReference type="Proteomes" id="UP000198122">
    <property type="component" value="Unassembled WGS sequence"/>
</dbReference>
<dbReference type="InterPro" id="IPR021888">
    <property type="entry name" value="DUF3499"/>
</dbReference>
<reference evidence="2 3" key="1">
    <citation type="submission" date="2017-06" db="EMBL/GenBank/DDBJ databases">
        <authorList>
            <person name="Kim H.J."/>
            <person name="Triplett B.A."/>
        </authorList>
    </citation>
    <scope>NUCLEOTIDE SEQUENCE [LARGE SCALE GENOMIC DNA]</scope>
    <source>
        <strain evidence="2 3">DSM 22179</strain>
    </source>
</reference>
<evidence type="ECO:0008006" key="4">
    <source>
        <dbReference type="Google" id="ProtNLM"/>
    </source>
</evidence>
<accession>A0A212U006</accession>
<dbReference type="OrthoDB" id="3216194at2"/>
<dbReference type="RefSeq" id="WP_088818463.1">
    <property type="nucleotide sequence ID" value="NZ_FYEZ01000002.1"/>
</dbReference>
<dbReference type="EMBL" id="FYEZ01000002">
    <property type="protein sequence ID" value="SNC71464.1"/>
    <property type="molecule type" value="Genomic_DNA"/>
</dbReference>
<proteinExistence type="predicted"/>
<evidence type="ECO:0000256" key="1">
    <source>
        <dbReference type="SAM" id="MobiDB-lite"/>
    </source>
</evidence>